<feature type="transmembrane region" description="Helical" evidence="1">
    <location>
        <begin position="209"/>
        <end position="227"/>
    </location>
</feature>
<proteinExistence type="predicted"/>
<keyword evidence="1" id="KW-0472">Membrane</keyword>
<dbReference type="EMBL" id="DQ647508">
    <property type="protein sequence ID" value="ABG33909.1"/>
    <property type="molecule type" value="Genomic_DNA"/>
</dbReference>
<dbReference type="PANTHER" id="PTHR31610:SF0">
    <property type="entry name" value="SLC26A_SULP TRANSPORTER DOMAIN-CONTAINING PROTEIN"/>
    <property type="match status" value="1"/>
</dbReference>
<feature type="transmembrane region" description="Helical" evidence="1">
    <location>
        <begin position="37"/>
        <end position="58"/>
    </location>
</feature>
<dbReference type="PANTHER" id="PTHR31610">
    <property type="entry name" value="SLR0360 PROTEIN"/>
    <property type="match status" value="1"/>
</dbReference>
<keyword evidence="1" id="KW-0812">Transmembrane</keyword>
<feature type="transmembrane region" description="Helical" evidence="1">
    <location>
        <begin position="92"/>
        <end position="110"/>
    </location>
</feature>
<feature type="transmembrane region" description="Helical" evidence="1">
    <location>
        <begin position="65"/>
        <end position="86"/>
    </location>
</feature>
<feature type="transmembrane region" description="Helical" evidence="1">
    <location>
        <begin position="122"/>
        <end position="143"/>
    </location>
</feature>
<feature type="transmembrane region" description="Helical" evidence="1">
    <location>
        <begin position="163"/>
        <end position="188"/>
    </location>
</feature>
<dbReference type="AlphaFoldDB" id="Q152V5"/>
<organism evidence="2">
    <name type="scientific">Stenotrophomonas maltophilia</name>
    <name type="common">Pseudomonas maltophilia</name>
    <name type="synonym">Xanthomonas maltophilia</name>
    <dbReference type="NCBI Taxonomy" id="40324"/>
    <lineage>
        <taxon>Bacteria</taxon>
        <taxon>Pseudomonadati</taxon>
        <taxon>Pseudomonadota</taxon>
        <taxon>Gammaproteobacteria</taxon>
        <taxon>Lysobacterales</taxon>
        <taxon>Lysobacteraceae</taxon>
        <taxon>Stenotrophomonas</taxon>
        <taxon>Stenotrophomonas maltophilia group</taxon>
    </lineage>
</organism>
<accession>Q152V5</accession>
<reference evidence="2" key="1">
    <citation type="submission" date="2006-05" db="EMBL/GenBank/DDBJ databases">
        <title>Cloning and expression of Stenotrophomonas maltophilia 0450 lipase gene.</title>
        <authorList>
            <person name="Li Q."/>
            <person name="Yang J."/>
            <person name="Yan Y."/>
        </authorList>
    </citation>
    <scope>NUCLEOTIDE SEQUENCE</scope>
    <source>
        <strain evidence="2">0450</strain>
    </source>
</reference>
<evidence type="ECO:0000256" key="1">
    <source>
        <dbReference type="SAM" id="Phobius"/>
    </source>
</evidence>
<sequence>MTRPHLRVCSCTVVAVGPAFIAFKQQGMDPHAAGIATWQLGMAALVIMGVLKFVLSFFGEAVTRALPRAALLAISGSIALVLMGLLPLLETLRSPLVGFTTLGLLLYVLIAKGKLPVRGPGVLLAFVFGTVLYYGLGLAGLGAPGFHVPEWVPPQVVLPLPTLGFLDGLPTAMTYLPLLLPFGLLMVVGGINVSESARAAGDDYRTRDILLVEAVATLVAGVCGGVAQTTPYLGPATRVHSGSPDGSNLTAALNAGYSLGEGNLKYGPVAGLTWQKIKLDVYVAIDITTQAFQATPRHHTGAMVFGFLPSVAYLLAIKAPGWIGRADPLVLESRTSGSALPIQPGALIASRYATDGRKPNTIAPVW</sequence>
<keyword evidence="1" id="KW-1133">Transmembrane helix</keyword>
<evidence type="ECO:0000313" key="2">
    <source>
        <dbReference type="EMBL" id="ABG33909.1"/>
    </source>
</evidence>
<dbReference type="Gene3D" id="2.40.128.130">
    <property type="entry name" value="Autotransporter beta-domain"/>
    <property type="match status" value="1"/>
</dbReference>
<name>Q152V5_STEMA</name>
<dbReference type="SUPFAM" id="SSF103515">
    <property type="entry name" value="Autotransporter"/>
    <property type="match status" value="1"/>
</dbReference>
<protein>
    <submittedName>
        <fullName evidence="2">Lipase</fullName>
    </submittedName>
</protein>
<dbReference type="InterPro" id="IPR036709">
    <property type="entry name" value="Autotransporte_beta_dom_sf"/>
</dbReference>